<comment type="caution">
    <text evidence="1">The sequence shown here is derived from an EMBL/GenBank/DDBJ whole genome shotgun (WGS) entry which is preliminary data.</text>
</comment>
<gene>
    <name evidence="1" type="ORF">EV129_10912</name>
</gene>
<proteinExistence type="predicted"/>
<name>A0A4R3RNQ9_9HYPH</name>
<reference evidence="1 2" key="1">
    <citation type="submission" date="2019-03" db="EMBL/GenBank/DDBJ databases">
        <title>Genomic Encyclopedia of Type Strains, Phase IV (KMG-V): Genome sequencing to study the core and pangenomes of soil and plant-associated prokaryotes.</title>
        <authorList>
            <person name="Whitman W."/>
        </authorList>
    </citation>
    <scope>NUCLEOTIDE SEQUENCE [LARGE SCALE GENOMIC DNA]</scope>
    <source>
        <strain evidence="1 2">IE4868</strain>
    </source>
</reference>
<protein>
    <submittedName>
        <fullName evidence="1">Uncharacterized protein</fullName>
    </submittedName>
</protein>
<dbReference type="AlphaFoldDB" id="A0A4R3RNQ9"/>
<dbReference type="Proteomes" id="UP000295507">
    <property type="component" value="Unassembled WGS sequence"/>
</dbReference>
<organism evidence="1 2">
    <name type="scientific">Rhizobium azibense</name>
    <dbReference type="NCBI Taxonomy" id="1136135"/>
    <lineage>
        <taxon>Bacteria</taxon>
        <taxon>Pseudomonadati</taxon>
        <taxon>Pseudomonadota</taxon>
        <taxon>Alphaproteobacteria</taxon>
        <taxon>Hyphomicrobiales</taxon>
        <taxon>Rhizobiaceae</taxon>
        <taxon>Rhizobium/Agrobacterium group</taxon>
        <taxon>Rhizobium</taxon>
    </lineage>
</organism>
<sequence length="94" mass="10257">MMSVARELFAVADDLRQKSNAGVQYDASQLSDLSDFLGSLARLARNEEEELAVFRLSEAGQLGRAAVNELATEAMGNLMLDHGKVVRPDFGRKS</sequence>
<evidence type="ECO:0000313" key="2">
    <source>
        <dbReference type="Proteomes" id="UP000295507"/>
    </source>
</evidence>
<evidence type="ECO:0000313" key="1">
    <source>
        <dbReference type="EMBL" id="TCU35422.1"/>
    </source>
</evidence>
<dbReference type="RefSeq" id="WP_132552365.1">
    <property type="nucleotide sequence ID" value="NZ_SMBK01000009.1"/>
</dbReference>
<accession>A0A4R3RNQ9</accession>
<dbReference type="EMBL" id="SMBK01000009">
    <property type="protein sequence ID" value="TCU35422.1"/>
    <property type="molecule type" value="Genomic_DNA"/>
</dbReference>